<gene>
    <name evidence="2" type="ORF">GCM10010909_24320</name>
</gene>
<proteinExistence type="predicted"/>
<comment type="caution">
    <text evidence="2">The sequence shown here is derived from an EMBL/GenBank/DDBJ whole genome shotgun (WGS) entry which is preliminary data.</text>
</comment>
<reference evidence="3" key="1">
    <citation type="journal article" date="2019" name="Int. J. Syst. Evol. Microbiol.">
        <title>The Global Catalogue of Microorganisms (GCM) 10K type strain sequencing project: providing services to taxonomists for standard genome sequencing and annotation.</title>
        <authorList>
            <consortium name="The Broad Institute Genomics Platform"/>
            <consortium name="The Broad Institute Genome Sequencing Center for Infectious Disease"/>
            <person name="Wu L."/>
            <person name="Ma J."/>
        </authorList>
    </citation>
    <scope>NUCLEOTIDE SEQUENCE [LARGE SCALE GENOMIC DNA]</scope>
    <source>
        <strain evidence="3">NBRC 112502</strain>
    </source>
</reference>
<dbReference type="RefSeq" id="WP_284258499.1">
    <property type="nucleotide sequence ID" value="NZ_BSOS01000067.1"/>
</dbReference>
<dbReference type="Proteomes" id="UP001156641">
    <property type="component" value="Unassembled WGS sequence"/>
</dbReference>
<organism evidence="2 3">
    <name type="scientific">Acidocella aquatica</name>
    <dbReference type="NCBI Taxonomy" id="1922313"/>
    <lineage>
        <taxon>Bacteria</taxon>
        <taxon>Pseudomonadati</taxon>
        <taxon>Pseudomonadota</taxon>
        <taxon>Alphaproteobacteria</taxon>
        <taxon>Acetobacterales</taxon>
        <taxon>Acidocellaceae</taxon>
        <taxon>Acidocella</taxon>
    </lineage>
</organism>
<evidence type="ECO:0000313" key="3">
    <source>
        <dbReference type="Proteomes" id="UP001156641"/>
    </source>
</evidence>
<dbReference type="SUPFAM" id="SSF55811">
    <property type="entry name" value="Nudix"/>
    <property type="match status" value="1"/>
</dbReference>
<accession>A0ABQ6A7B1</accession>
<feature type="domain" description="Nudix hydrolase" evidence="1">
    <location>
        <begin position="113"/>
        <end position="254"/>
    </location>
</feature>
<name>A0ABQ6A7B1_9PROT</name>
<protein>
    <submittedName>
        <fullName evidence="2">DUF4743 domain-containing protein</fullName>
    </submittedName>
</protein>
<dbReference type="EMBL" id="BSOS01000067">
    <property type="protein sequence ID" value="GLR67751.1"/>
    <property type="molecule type" value="Genomic_DNA"/>
</dbReference>
<dbReference type="InterPro" id="IPR015797">
    <property type="entry name" value="NUDIX_hydrolase-like_dom_sf"/>
</dbReference>
<dbReference type="Pfam" id="PF00293">
    <property type="entry name" value="NUDIX"/>
    <property type="match status" value="1"/>
</dbReference>
<dbReference type="InterPro" id="IPR000086">
    <property type="entry name" value="NUDIX_hydrolase_dom"/>
</dbReference>
<keyword evidence="3" id="KW-1185">Reference proteome</keyword>
<dbReference type="PANTHER" id="PTHR13622">
    <property type="entry name" value="THIAMIN PYROPHOSPHOKINASE"/>
    <property type="match status" value="1"/>
</dbReference>
<evidence type="ECO:0000313" key="2">
    <source>
        <dbReference type="EMBL" id="GLR67751.1"/>
    </source>
</evidence>
<sequence>MASDTQIAKLLSHISACHSAVLPGARLKLWSGTHHFGYLKPDFAARLAAASPAITLRENNVFLAPEALPELNKLAHAAGLPLRAENFDVRETPGGPVLAVLDRGALPSFGVIGVGVHMNGLVRRADGWHLWIAKRAANKKLDPGKFDNLVAGGVAAGHTPFETIIKESEEEAALPAALAANARQVAQFTYNMERPEGLRRDVVYAYDLELPESFIPEPADGEVESFALWPLARVLAVASTTDDFKFNVNLVLIDLLIRFGMIKGAAADRLRAALEQ</sequence>
<dbReference type="PANTHER" id="PTHR13622:SF8">
    <property type="entry name" value="THIAMIN PYROPHOSPHOKINASE 1"/>
    <property type="match status" value="1"/>
</dbReference>
<dbReference type="CDD" id="cd03676">
    <property type="entry name" value="NUDIX_Tnr3_like"/>
    <property type="match status" value="1"/>
</dbReference>
<evidence type="ECO:0000259" key="1">
    <source>
        <dbReference type="PROSITE" id="PS51462"/>
    </source>
</evidence>
<dbReference type="Gene3D" id="3.90.79.10">
    <property type="entry name" value="Nucleoside Triphosphate Pyrophosphohydrolase"/>
    <property type="match status" value="1"/>
</dbReference>
<dbReference type="PROSITE" id="PS51462">
    <property type="entry name" value="NUDIX"/>
    <property type="match status" value="1"/>
</dbReference>